<sequence length="293" mass="30044">MHAHPLYGIGLAAFGALVLTPDALFMRLSGMEGLQMLGWRGLCVGAVFWGAWLLTSRDRGALARVASGAGVVLIAAQYFNAMLFPLGIAAAPVAVVLIAIATSPVWAAVLSRLWLGEPTSRATWITIAVVLAGIALAVSDQGELAFDRAALTGALCGFGVAGCLATTFVTLRRAPALPLLPALGTGASLSGLTGLLLTGPAQMTDGNVTAILLTGLVILPASFFSLSSASRHTQAANVSLFMLLETVLGPVWVWAALGETPGPRMLAGGAVVLGALALYILHGRRSARQRAPA</sequence>
<keyword evidence="1" id="KW-0812">Transmembrane</keyword>
<name>S9QFT3_9RHOB</name>
<evidence type="ECO:0000259" key="2">
    <source>
        <dbReference type="Pfam" id="PF03151"/>
    </source>
</evidence>
<dbReference type="RefSeq" id="WP_020039219.1">
    <property type="nucleotide sequence ID" value="NZ_KE557280.1"/>
</dbReference>
<evidence type="ECO:0000313" key="3">
    <source>
        <dbReference type="EMBL" id="EPX78463.1"/>
    </source>
</evidence>
<protein>
    <recommendedName>
        <fullName evidence="2">Sugar phosphate transporter domain-containing protein</fullName>
    </recommendedName>
</protein>
<dbReference type="PANTHER" id="PTHR22911:SF135">
    <property type="entry name" value="BLR4310 PROTEIN"/>
    <property type="match status" value="1"/>
</dbReference>
<keyword evidence="4" id="KW-1185">Reference proteome</keyword>
<feature type="transmembrane region" description="Helical" evidence="1">
    <location>
        <begin position="6"/>
        <end position="25"/>
    </location>
</feature>
<dbReference type="SUPFAM" id="SSF103481">
    <property type="entry name" value="Multidrug resistance efflux transporter EmrE"/>
    <property type="match status" value="2"/>
</dbReference>
<feature type="transmembrane region" description="Helical" evidence="1">
    <location>
        <begin position="61"/>
        <end position="79"/>
    </location>
</feature>
<evidence type="ECO:0000313" key="4">
    <source>
        <dbReference type="Proteomes" id="UP000015347"/>
    </source>
</evidence>
<dbReference type="EMBL" id="APVH01000039">
    <property type="protein sequence ID" value="EPX78463.1"/>
    <property type="molecule type" value="Genomic_DNA"/>
</dbReference>
<comment type="caution">
    <text evidence="3">The sequence shown here is derived from an EMBL/GenBank/DDBJ whole genome shotgun (WGS) entry which is preliminary data.</text>
</comment>
<dbReference type="InterPro" id="IPR004853">
    <property type="entry name" value="Sugar_P_trans_dom"/>
</dbReference>
<keyword evidence="1" id="KW-1133">Transmembrane helix</keyword>
<dbReference type="GO" id="GO:0016020">
    <property type="term" value="C:membrane"/>
    <property type="evidence" value="ECO:0007669"/>
    <property type="project" value="TreeGrafter"/>
</dbReference>
<dbReference type="AlphaFoldDB" id="S9QFT3"/>
<feature type="transmembrane region" description="Helical" evidence="1">
    <location>
        <begin position="238"/>
        <end position="257"/>
    </location>
</feature>
<feature type="transmembrane region" description="Helical" evidence="1">
    <location>
        <begin position="208"/>
        <end position="226"/>
    </location>
</feature>
<feature type="transmembrane region" description="Helical" evidence="1">
    <location>
        <begin position="37"/>
        <end position="55"/>
    </location>
</feature>
<accession>S9QFT3</accession>
<feature type="transmembrane region" description="Helical" evidence="1">
    <location>
        <begin position="263"/>
        <end position="281"/>
    </location>
</feature>
<organism evidence="3 4">
    <name type="scientific">Salipiger mucosus DSM 16094</name>
    <dbReference type="NCBI Taxonomy" id="1123237"/>
    <lineage>
        <taxon>Bacteria</taxon>
        <taxon>Pseudomonadati</taxon>
        <taxon>Pseudomonadota</taxon>
        <taxon>Alphaproteobacteria</taxon>
        <taxon>Rhodobacterales</taxon>
        <taxon>Roseobacteraceae</taxon>
        <taxon>Salipiger</taxon>
    </lineage>
</organism>
<proteinExistence type="predicted"/>
<gene>
    <name evidence="3" type="ORF">Salmuc_03573</name>
</gene>
<feature type="transmembrane region" description="Helical" evidence="1">
    <location>
        <begin position="121"/>
        <end position="138"/>
    </location>
</feature>
<dbReference type="STRING" id="1123237.Salmuc_03573"/>
<dbReference type="InterPro" id="IPR037185">
    <property type="entry name" value="EmrE-like"/>
</dbReference>
<reference evidence="4" key="1">
    <citation type="journal article" date="2014" name="Stand. Genomic Sci.">
        <title>Genome sequence of the exopolysaccharide-producing Salipiger mucosus type strain (DSM 16094(T)), a moderately halophilic member of the Roseobacter clade.</title>
        <authorList>
            <person name="Riedel T."/>
            <person name="Spring S."/>
            <person name="Fiebig A."/>
            <person name="Petersen J."/>
            <person name="Kyrpides N.C."/>
            <person name="Goker M."/>
            <person name="Klenk H.P."/>
        </authorList>
    </citation>
    <scope>NUCLEOTIDE SEQUENCE [LARGE SCALE GENOMIC DNA]</scope>
    <source>
        <strain evidence="4">DSM 16094</strain>
    </source>
</reference>
<keyword evidence="1" id="KW-0472">Membrane</keyword>
<dbReference type="eggNOG" id="COG0697">
    <property type="taxonomic scope" value="Bacteria"/>
</dbReference>
<feature type="transmembrane region" description="Helical" evidence="1">
    <location>
        <begin position="150"/>
        <end position="171"/>
    </location>
</feature>
<feature type="transmembrane region" description="Helical" evidence="1">
    <location>
        <begin position="86"/>
        <end position="109"/>
    </location>
</feature>
<feature type="domain" description="Sugar phosphate transporter" evidence="2">
    <location>
        <begin position="75"/>
        <end position="156"/>
    </location>
</feature>
<dbReference type="Proteomes" id="UP000015347">
    <property type="component" value="Unassembled WGS sequence"/>
</dbReference>
<dbReference type="HOGENOM" id="CLU_033863_17_1_5"/>
<dbReference type="OrthoDB" id="9810239at2"/>
<evidence type="ECO:0000256" key="1">
    <source>
        <dbReference type="SAM" id="Phobius"/>
    </source>
</evidence>
<dbReference type="PANTHER" id="PTHR22911">
    <property type="entry name" value="ACYL-MALONYL CONDENSING ENZYME-RELATED"/>
    <property type="match status" value="1"/>
</dbReference>
<dbReference type="Pfam" id="PF03151">
    <property type="entry name" value="TPT"/>
    <property type="match status" value="1"/>
</dbReference>